<protein>
    <recommendedName>
        <fullName evidence="2">Integron gene cassette protein</fullName>
    </recommendedName>
</protein>
<reference evidence="1" key="1">
    <citation type="submission" date="2024-05" db="EMBL/GenBank/DDBJ databases">
        <title>Planctomycetes of the genus Singulisphaera possess chitinolytic capabilities.</title>
        <authorList>
            <person name="Ivanova A."/>
        </authorList>
    </citation>
    <scope>NUCLEOTIDE SEQUENCE</scope>
    <source>
        <strain evidence="1">Ch08T</strain>
    </source>
</reference>
<proteinExistence type="predicted"/>
<dbReference type="AlphaFoldDB" id="A0AAU7CMG7"/>
<sequence length="144" mass="16222">MALVKRGKYWHGDAQADIQGELIRYSKKNYLAQHFAEAVCTCGSHTFRLCVDDTQGVAVRVCTICGAEHPIGDSDEYLADAELEECECPCGRGTFEITVGVALYDGSDDVRWLYIGCRCLECGLTACYGDWKNEFEDYRELLRR</sequence>
<evidence type="ECO:0000313" key="1">
    <source>
        <dbReference type="EMBL" id="XBH06742.1"/>
    </source>
</evidence>
<accession>A0AAU7CMG7</accession>
<dbReference type="RefSeq" id="WP_406699590.1">
    <property type="nucleotide sequence ID" value="NZ_CP155447.1"/>
</dbReference>
<dbReference type="EMBL" id="CP155447">
    <property type="protein sequence ID" value="XBH06742.1"/>
    <property type="molecule type" value="Genomic_DNA"/>
</dbReference>
<gene>
    <name evidence="1" type="ORF">V5E97_12080</name>
</gene>
<organism evidence="1">
    <name type="scientific">Singulisphaera sp. Ch08</name>
    <dbReference type="NCBI Taxonomy" id="3120278"/>
    <lineage>
        <taxon>Bacteria</taxon>
        <taxon>Pseudomonadati</taxon>
        <taxon>Planctomycetota</taxon>
        <taxon>Planctomycetia</taxon>
        <taxon>Isosphaerales</taxon>
        <taxon>Isosphaeraceae</taxon>
        <taxon>Singulisphaera</taxon>
    </lineage>
</organism>
<name>A0AAU7CMG7_9BACT</name>
<evidence type="ECO:0008006" key="2">
    <source>
        <dbReference type="Google" id="ProtNLM"/>
    </source>
</evidence>